<evidence type="ECO:0000313" key="3">
    <source>
        <dbReference type="Proteomes" id="UP000247810"/>
    </source>
</evidence>
<evidence type="ECO:0000256" key="1">
    <source>
        <dbReference type="SAM" id="MobiDB-lite"/>
    </source>
</evidence>
<proteinExistence type="predicted"/>
<gene>
    <name evidence="2" type="ORF">BO71DRAFT_153399</name>
</gene>
<accession>A0A319CU89</accession>
<sequence length="168" mass="18861">MLRSILQSFIYQFIRSHNPTQHITDQTPRPTLFLITICHQHQRIQSILNYPDTPYATNNIPNPCPYNPTTNNPPPPFLSTLSTEAILTTSITLSKLLKNNIPPNQTKHDITPNFNFPGPSIRGSSKHHPPPPKPGSSPTESLSRTKYTKSTPTMQVLILRGMGMGILW</sequence>
<organism evidence="2 3">
    <name type="scientific">Aspergillus ellipticus CBS 707.79</name>
    <dbReference type="NCBI Taxonomy" id="1448320"/>
    <lineage>
        <taxon>Eukaryota</taxon>
        <taxon>Fungi</taxon>
        <taxon>Dikarya</taxon>
        <taxon>Ascomycota</taxon>
        <taxon>Pezizomycotina</taxon>
        <taxon>Eurotiomycetes</taxon>
        <taxon>Eurotiomycetidae</taxon>
        <taxon>Eurotiales</taxon>
        <taxon>Aspergillaceae</taxon>
        <taxon>Aspergillus</taxon>
        <taxon>Aspergillus subgen. Circumdati</taxon>
    </lineage>
</organism>
<protein>
    <submittedName>
        <fullName evidence="2">Uncharacterized protein</fullName>
    </submittedName>
</protein>
<reference evidence="2 3" key="1">
    <citation type="submission" date="2018-02" db="EMBL/GenBank/DDBJ databases">
        <title>The genomes of Aspergillus section Nigri reveals drivers in fungal speciation.</title>
        <authorList>
            <consortium name="DOE Joint Genome Institute"/>
            <person name="Vesth T.C."/>
            <person name="Nybo J."/>
            <person name="Theobald S."/>
            <person name="Brandl J."/>
            <person name="Frisvad J.C."/>
            <person name="Nielsen K.F."/>
            <person name="Lyhne E.K."/>
            <person name="Kogle M.E."/>
            <person name="Kuo A."/>
            <person name="Riley R."/>
            <person name="Clum A."/>
            <person name="Nolan M."/>
            <person name="Lipzen A."/>
            <person name="Salamov A."/>
            <person name="Henrissat B."/>
            <person name="Wiebenga A."/>
            <person name="De vries R.P."/>
            <person name="Grigoriev I.V."/>
            <person name="Mortensen U.H."/>
            <person name="Andersen M.R."/>
            <person name="Baker S.E."/>
        </authorList>
    </citation>
    <scope>NUCLEOTIDE SEQUENCE [LARGE SCALE GENOMIC DNA]</scope>
    <source>
        <strain evidence="2 3">CBS 707.79</strain>
    </source>
</reference>
<dbReference type="AlphaFoldDB" id="A0A319CU89"/>
<keyword evidence="3" id="KW-1185">Reference proteome</keyword>
<dbReference type="Proteomes" id="UP000247810">
    <property type="component" value="Unassembled WGS sequence"/>
</dbReference>
<feature type="compositionally biased region" description="Polar residues" evidence="1">
    <location>
        <begin position="139"/>
        <end position="149"/>
    </location>
</feature>
<name>A0A319CU89_9EURO</name>
<dbReference type="EMBL" id="KZ826143">
    <property type="protein sequence ID" value="PYH87971.1"/>
    <property type="molecule type" value="Genomic_DNA"/>
</dbReference>
<feature type="region of interest" description="Disordered" evidence="1">
    <location>
        <begin position="102"/>
        <end position="149"/>
    </location>
</feature>
<evidence type="ECO:0000313" key="2">
    <source>
        <dbReference type="EMBL" id="PYH87971.1"/>
    </source>
</evidence>
<dbReference type="VEuPathDB" id="FungiDB:BO71DRAFT_153399"/>